<proteinExistence type="predicted"/>
<evidence type="ECO:0008006" key="3">
    <source>
        <dbReference type="Google" id="ProtNLM"/>
    </source>
</evidence>
<protein>
    <recommendedName>
        <fullName evidence="3">RAP domain-containing protein</fullName>
    </recommendedName>
</protein>
<evidence type="ECO:0000313" key="1">
    <source>
        <dbReference type="EMBL" id="GMI34570.1"/>
    </source>
</evidence>
<reference evidence="1 2" key="1">
    <citation type="journal article" date="2023" name="Commun. Biol.">
        <title>Genome analysis of Parmales, the sister group of diatoms, reveals the evolutionary specialization of diatoms from phago-mixotrophs to photoautotrophs.</title>
        <authorList>
            <person name="Ban H."/>
            <person name="Sato S."/>
            <person name="Yoshikawa S."/>
            <person name="Yamada K."/>
            <person name="Nakamura Y."/>
            <person name="Ichinomiya M."/>
            <person name="Sato N."/>
            <person name="Blanc-Mathieu R."/>
            <person name="Endo H."/>
            <person name="Kuwata A."/>
            <person name="Ogata H."/>
        </authorList>
    </citation>
    <scope>NUCLEOTIDE SEQUENCE [LARGE SCALE GENOMIC DNA]</scope>
</reference>
<sequence length="685" mass="72479">MPQQRFRSLLSLITSPSTPYSSLVSLTSDRSLASVHTNALLTSLLRRATHRQRPQPPPVRRFVAELAAGLEGSLGDRQVQPKHLREIFENLLALPRLSPQSYGPGYPGAVFPGPRGIHGALLRRAGLVLGGLPPRNLALLLGTLARTPPSVELRSFLGVADERRGLDSLLASLAGSRPLRASPFPARLLHLEALAGLSLPGAFGELLEGTPPSAAPEPGDLVGLARAVAGAPFPAAPPPTFLPELLGRLPAALGELARPGCDMSRPADLVRSLAKLLPSPPPETAAALRAAVENSHLVPLSAPPSLHSLLGDLPSLGVPPEALATAVKNTFPYRDFPADPLASQIYGLPVFRAPKYRRFLGSVLEHFAPEGAPDPLHAPGAAAILANLRLAPPPAFAALLRDPGYCAEVAHAAAPAGLAVLARKLCELGLAPHRSLFATLPFEAYDAPDLAAVARALSLLSDLQPLYRDDVELARGLFEELGRRKPEEYGGGGLGDVYRAEAVAAAGGYLEEVPPLPPSLRARMLVAASRPPAGVPARFRPLRSLLAEMGFSAAEGVPVLPPGSDVLGLYDAAVACPERKIAVVFVGEERCVEGEDEVRSDAETNKTVDMYRKLGWSVVVLPACDDSAILSLAASEAGGGKRARARAKELRYEMLKRKLVVEGGVKFIWLTDWLRPLVPVDVGEE</sequence>
<keyword evidence="2" id="KW-1185">Reference proteome</keyword>
<accession>A0ABQ6MXD5</accession>
<dbReference type="EMBL" id="BRYB01000647">
    <property type="protein sequence ID" value="GMI34570.1"/>
    <property type="molecule type" value="Genomic_DNA"/>
</dbReference>
<comment type="caution">
    <text evidence="1">The sequence shown here is derived from an EMBL/GenBank/DDBJ whole genome shotgun (WGS) entry which is preliminary data.</text>
</comment>
<evidence type="ECO:0000313" key="2">
    <source>
        <dbReference type="Proteomes" id="UP001165060"/>
    </source>
</evidence>
<gene>
    <name evidence="1" type="ORF">TeGR_g7836</name>
</gene>
<name>A0ABQ6MXD5_9STRA</name>
<organism evidence="1 2">
    <name type="scientific">Tetraparma gracilis</name>
    <dbReference type="NCBI Taxonomy" id="2962635"/>
    <lineage>
        <taxon>Eukaryota</taxon>
        <taxon>Sar</taxon>
        <taxon>Stramenopiles</taxon>
        <taxon>Ochrophyta</taxon>
        <taxon>Bolidophyceae</taxon>
        <taxon>Parmales</taxon>
        <taxon>Triparmaceae</taxon>
        <taxon>Tetraparma</taxon>
    </lineage>
</organism>
<dbReference type="Proteomes" id="UP001165060">
    <property type="component" value="Unassembled WGS sequence"/>
</dbReference>